<dbReference type="GO" id="GO:0005886">
    <property type="term" value="C:plasma membrane"/>
    <property type="evidence" value="ECO:0007669"/>
    <property type="project" value="UniProtKB-UniRule"/>
</dbReference>
<evidence type="ECO:0000313" key="8">
    <source>
        <dbReference type="EMBL" id="GIL39469.1"/>
    </source>
</evidence>
<evidence type="ECO:0000256" key="2">
    <source>
        <dbReference type="ARBA" id="ARBA00022692"/>
    </source>
</evidence>
<dbReference type="EC" id="4.2.2.29" evidence="7"/>
<evidence type="ECO:0000256" key="7">
    <source>
        <dbReference type="HAMAP-Rule" id="MF_02065"/>
    </source>
</evidence>
<organism evidence="8 9">
    <name type="scientific">Roseiterribacter gracilis</name>
    <dbReference type="NCBI Taxonomy" id="2812848"/>
    <lineage>
        <taxon>Bacteria</taxon>
        <taxon>Pseudomonadati</taxon>
        <taxon>Pseudomonadota</taxon>
        <taxon>Alphaproteobacteria</taxon>
        <taxon>Rhodospirillales</taxon>
        <taxon>Roseiterribacteraceae</taxon>
        <taxon>Roseiterribacter</taxon>
    </lineage>
</organism>
<keyword evidence="6 7" id="KW-0961">Cell wall biogenesis/degradation</keyword>
<protein>
    <recommendedName>
        <fullName evidence="7">Endolytic murein transglycosylase</fullName>
        <ecNumber evidence="7">4.2.2.29</ecNumber>
    </recommendedName>
    <alternativeName>
        <fullName evidence="7">Peptidoglycan lytic transglycosylase</fullName>
    </alternativeName>
    <alternativeName>
        <fullName evidence="7">Peptidoglycan polymerization terminase</fullName>
    </alternativeName>
</protein>
<keyword evidence="5 7" id="KW-0456">Lyase</keyword>
<dbReference type="InterPro" id="IPR003770">
    <property type="entry name" value="MLTG-like"/>
</dbReference>
<keyword evidence="4 7" id="KW-0472">Membrane</keyword>
<keyword evidence="9" id="KW-1185">Reference proteome</keyword>
<dbReference type="CDD" id="cd08010">
    <property type="entry name" value="MltG_like"/>
    <property type="match status" value="1"/>
</dbReference>
<dbReference type="Pfam" id="PF02618">
    <property type="entry name" value="YceG"/>
    <property type="match status" value="1"/>
</dbReference>
<dbReference type="GO" id="GO:0009252">
    <property type="term" value="P:peptidoglycan biosynthetic process"/>
    <property type="evidence" value="ECO:0007669"/>
    <property type="project" value="UniProtKB-UniRule"/>
</dbReference>
<keyword evidence="7" id="KW-0997">Cell inner membrane</keyword>
<evidence type="ECO:0000256" key="5">
    <source>
        <dbReference type="ARBA" id="ARBA00023239"/>
    </source>
</evidence>
<feature type="site" description="Important for catalytic activity" evidence="7">
    <location>
        <position position="202"/>
    </location>
</feature>
<accession>A0A8S8XCR5</accession>
<evidence type="ECO:0000313" key="9">
    <source>
        <dbReference type="Proteomes" id="UP000681075"/>
    </source>
</evidence>
<dbReference type="RefSeq" id="WP_420242573.1">
    <property type="nucleotide sequence ID" value="NZ_BOPV01000001.1"/>
</dbReference>
<gene>
    <name evidence="7" type="primary">mltG</name>
    <name evidence="8" type="ORF">TMPK1_17060</name>
</gene>
<dbReference type="Gene3D" id="3.30.160.60">
    <property type="entry name" value="Classic Zinc Finger"/>
    <property type="match status" value="1"/>
</dbReference>
<keyword evidence="1 7" id="KW-1003">Cell membrane</keyword>
<comment type="catalytic activity">
    <reaction evidence="7">
        <text>a peptidoglycan chain = a peptidoglycan chain with N-acetyl-1,6-anhydromuramyl-[peptide] at the reducing end + a peptidoglycan chain with N-acetylglucosamine at the non-reducing end.</text>
        <dbReference type="EC" id="4.2.2.29"/>
    </reaction>
</comment>
<evidence type="ECO:0000256" key="1">
    <source>
        <dbReference type="ARBA" id="ARBA00022475"/>
    </source>
</evidence>
<keyword evidence="3 7" id="KW-1133">Transmembrane helix</keyword>
<dbReference type="Proteomes" id="UP000681075">
    <property type="component" value="Unassembled WGS sequence"/>
</dbReference>
<dbReference type="Gene3D" id="3.30.1490.480">
    <property type="entry name" value="Endolytic murein transglycosylase"/>
    <property type="match status" value="1"/>
</dbReference>
<comment type="similarity">
    <text evidence="7">Belongs to the transglycosylase MltG family.</text>
</comment>
<dbReference type="FunFam" id="3.30.160.60:FF:000242">
    <property type="entry name" value="Endolytic murein transglycosylase"/>
    <property type="match status" value="1"/>
</dbReference>
<comment type="caution">
    <text evidence="8">The sequence shown here is derived from an EMBL/GenBank/DDBJ whole genome shotgun (WGS) entry which is preliminary data.</text>
</comment>
<dbReference type="PANTHER" id="PTHR30518">
    <property type="entry name" value="ENDOLYTIC MUREIN TRANSGLYCOSYLASE"/>
    <property type="match status" value="1"/>
</dbReference>
<sequence length="324" mass="34904">MRALVRLLGVLLTLALLAGGAALWVDQQMSAPAEMAQDTTIVVPKGSSTEEIAKLLYDAHLIPAPWTFMLATRFGDRRSLKAGEYLVASHPSAKSLVQQLRDGKTIVHRLTIAEGLSVTQILDLVKAEPALSGELGGDAPPEGSLLPETYNFSLGDVRADLVQRMRRAADAALDEAWRNRAPDLALTDKRQLLILASVIEKETGVASERGKVAAVFLNRLAKKMRLQSDPTTIYGLTLGHQQLGRSLTRADLDSDTPYNTYAKDGLPPGPICNPGKASLAAAAKPETGPWLYFVADGTGGHAFATTLDEHNKNVAIWRAKQKPN</sequence>
<proteinExistence type="inferred from homology"/>
<evidence type="ECO:0000256" key="3">
    <source>
        <dbReference type="ARBA" id="ARBA00022989"/>
    </source>
</evidence>
<dbReference type="GO" id="GO:0008932">
    <property type="term" value="F:lytic endotransglycosylase activity"/>
    <property type="evidence" value="ECO:0007669"/>
    <property type="project" value="UniProtKB-UniRule"/>
</dbReference>
<evidence type="ECO:0000256" key="4">
    <source>
        <dbReference type="ARBA" id="ARBA00023136"/>
    </source>
</evidence>
<dbReference type="HAMAP" id="MF_02065">
    <property type="entry name" value="MltG"/>
    <property type="match status" value="1"/>
</dbReference>
<evidence type="ECO:0000256" key="6">
    <source>
        <dbReference type="ARBA" id="ARBA00023316"/>
    </source>
</evidence>
<reference evidence="8" key="1">
    <citation type="submission" date="2021-02" db="EMBL/GenBank/DDBJ databases">
        <title>Genome sequence of Rhodospirillales sp. strain TMPK1 isolated from soil.</title>
        <authorList>
            <person name="Nakai R."/>
            <person name="Kusada H."/>
            <person name="Tamaki H."/>
        </authorList>
    </citation>
    <scope>NUCLEOTIDE SEQUENCE</scope>
    <source>
        <strain evidence="8">TMPK1</strain>
    </source>
</reference>
<dbReference type="EMBL" id="BOPV01000001">
    <property type="protein sequence ID" value="GIL39469.1"/>
    <property type="molecule type" value="Genomic_DNA"/>
</dbReference>
<name>A0A8S8XCR5_9PROT</name>
<dbReference type="AlphaFoldDB" id="A0A8S8XCR5"/>
<comment type="function">
    <text evidence="7">Functions as a peptidoglycan terminase that cleaves nascent peptidoglycan strands endolytically to terminate their elongation.</text>
</comment>
<keyword evidence="2 7" id="KW-0812">Transmembrane</keyword>
<dbReference type="NCBIfam" id="TIGR00247">
    <property type="entry name" value="endolytic transglycosylase MltG"/>
    <property type="match status" value="1"/>
</dbReference>
<dbReference type="PANTHER" id="PTHR30518:SF2">
    <property type="entry name" value="ENDOLYTIC MUREIN TRANSGLYCOSYLASE"/>
    <property type="match status" value="1"/>
</dbReference>
<dbReference type="GO" id="GO:0071555">
    <property type="term" value="P:cell wall organization"/>
    <property type="evidence" value="ECO:0007669"/>
    <property type="project" value="UniProtKB-KW"/>
</dbReference>